<dbReference type="HOGENOM" id="CLU_1300723_0_0_1"/>
<dbReference type="OrthoDB" id="6142777at2759"/>
<keyword evidence="4" id="KW-1185">Reference proteome</keyword>
<dbReference type="EnsemblMetazoa" id="CapteT223625">
    <property type="protein sequence ID" value="CapteP223625"/>
    <property type="gene ID" value="CapteG223625"/>
</dbReference>
<dbReference type="EMBL" id="AMQN01000904">
    <property type="status" value="NOT_ANNOTATED_CDS"/>
    <property type="molecule type" value="Genomic_DNA"/>
</dbReference>
<reference evidence="2 4" key="2">
    <citation type="journal article" date="2013" name="Nature">
        <title>Insights into bilaterian evolution from three spiralian genomes.</title>
        <authorList>
            <person name="Simakov O."/>
            <person name="Marletaz F."/>
            <person name="Cho S.J."/>
            <person name="Edsinger-Gonzales E."/>
            <person name="Havlak P."/>
            <person name="Hellsten U."/>
            <person name="Kuo D.H."/>
            <person name="Larsson T."/>
            <person name="Lv J."/>
            <person name="Arendt D."/>
            <person name="Savage R."/>
            <person name="Osoegawa K."/>
            <person name="de Jong P."/>
            <person name="Grimwood J."/>
            <person name="Chapman J.A."/>
            <person name="Shapiro H."/>
            <person name="Aerts A."/>
            <person name="Otillar R.P."/>
            <person name="Terry A.Y."/>
            <person name="Boore J.L."/>
            <person name="Grigoriev I.V."/>
            <person name="Lindberg D.R."/>
            <person name="Seaver E.C."/>
            <person name="Weisblat D.A."/>
            <person name="Putnam N.H."/>
            <person name="Rokhsar D.S."/>
        </authorList>
    </citation>
    <scope>NUCLEOTIDE SEQUENCE</scope>
    <source>
        <strain evidence="2 4">I ESC-2004</strain>
    </source>
</reference>
<reference evidence="4" key="1">
    <citation type="submission" date="2012-12" db="EMBL/GenBank/DDBJ databases">
        <authorList>
            <person name="Hellsten U."/>
            <person name="Grimwood J."/>
            <person name="Chapman J.A."/>
            <person name="Shapiro H."/>
            <person name="Aerts A."/>
            <person name="Otillar R.P."/>
            <person name="Terry A.Y."/>
            <person name="Boore J.L."/>
            <person name="Simakov O."/>
            <person name="Marletaz F."/>
            <person name="Cho S.-J."/>
            <person name="Edsinger-Gonzales E."/>
            <person name="Havlak P."/>
            <person name="Kuo D.-H."/>
            <person name="Larsson T."/>
            <person name="Lv J."/>
            <person name="Arendt D."/>
            <person name="Savage R."/>
            <person name="Osoegawa K."/>
            <person name="de Jong P."/>
            <person name="Lindberg D.R."/>
            <person name="Seaver E.C."/>
            <person name="Weisblat D.A."/>
            <person name="Putnam N.H."/>
            <person name="Grigoriev I.V."/>
            <person name="Rokhsar D.S."/>
        </authorList>
    </citation>
    <scope>NUCLEOTIDE SEQUENCE</scope>
    <source>
        <strain evidence="4">I ESC-2004</strain>
    </source>
</reference>
<evidence type="ECO:0000313" key="2">
    <source>
        <dbReference type="EMBL" id="ELU10775.1"/>
    </source>
</evidence>
<reference evidence="3" key="3">
    <citation type="submission" date="2015-06" db="UniProtKB">
        <authorList>
            <consortium name="EnsemblMetazoa"/>
        </authorList>
    </citation>
    <scope>IDENTIFICATION</scope>
</reference>
<sequence length="212" mass="23446">MQIFLLLVCCVGFVVAMDYVPRNMEVVAEKYIGSTIWAFEKTHPSTETPANSNKCNLFVADVIEMSGGQVPQRKVDASKKTPIGTGEWCNPASKYMKKVSCWKHVTDIKKDGSGYSLGDVICDDGHMGIVVGVETVASQHANMSINKIVANDWGFRKDKKNPVFWRWICRDQKDILTLDEINDPEFIAANSAVGRGSFACVILMLGGFLFAL</sequence>
<gene>
    <name evidence="2" type="ORF">CAPTEDRAFT_223625</name>
</gene>
<evidence type="ECO:0008006" key="5">
    <source>
        <dbReference type="Google" id="ProtNLM"/>
    </source>
</evidence>
<evidence type="ECO:0000256" key="1">
    <source>
        <dbReference type="SAM" id="SignalP"/>
    </source>
</evidence>
<accession>R7V4S8</accession>
<dbReference type="AlphaFoldDB" id="R7V4S8"/>
<dbReference type="Proteomes" id="UP000014760">
    <property type="component" value="Unassembled WGS sequence"/>
</dbReference>
<evidence type="ECO:0000313" key="3">
    <source>
        <dbReference type="EnsemblMetazoa" id="CapteP223625"/>
    </source>
</evidence>
<keyword evidence="1" id="KW-0732">Signal</keyword>
<organism evidence="2">
    <name type="scientific">Capitella teleta</name>
    <name type="common">Polychaete worm</name>
    <dbReference type="NCBI Taxonomy" id="283909"/>
    <lineage>
        <taxon>Eukaryota</taxon>
        <taxon>Metazoa</taxon>
        <taxon>Spiralia</taxon>
        <taxon>Lophotrochozoa</taxon>
        <taxon>Annelida</taxon>
        <taxon>Polychaeta</taxon>
        <taxon>Sedentaria</taxon>
        <taxon>Scolecida</taxon>
        <taxon>Capitellidae</taxon>
        <taxon>Capitella</taxon>
    </lineage>
</organism>
<feature type="signal peptide" evidence="1">
    <location>
        <begin position="1"/>
        <end position="16"/>
    </location>
</feature>
<name>R7V4S8_CAPTE</name>
<protein>
    <recommendedName>
        <fullName evidence="5">Peptidase C51 domain-containing protein</fullName>
    </recommendedName>
</protein>
<dbReference type="EMBL" id="KB297234">
    <property type="protein sequence ID" value="ELU10775.1"/>
    <property type="molecule type" value="Genomic_DNA"/>
</dbReference>
<proteinExistence type="predicted"/>
<feature type="chain" id="PRO_5008788700" description="Peptidase C51 domain-containing protein" evidence="1">
    <location>
        <begin position="17"/>
        <end position="212"/>
    </location>
</feature>
<evidence type="ECO:0000313" key="4">
    <source>
        <dbReference type="Proteomes" id="UP000014760"/>
    </source>
</evidence>